<dbReference type="RefSeq" id="WP_196884345.1">
    <property type="nucleotide sequence ID" value="NZ_CP065202.1"/>
</dbReference>
<dbReference type="Pfam" id="PF00419">
    <property type="entry name" value="Fimbrial"/>
    <property type="match status" value="1"/>
</dbReference>
<dbReference type="InterPro" id="IPR050263">
    <property type="entry name" value="Bact_Fimbrial_Adh_Pro"/>
</dbReference>
<dbReference type="InterPro" id="IPR000259">
    <property type="entry name" value="Adhesion_dom_fimbrial"/>
</dbReference>
<dbReference type="InterPro" id="IPR036937">
    <property type="entry name" value="Adhesion_dom_fimbrial_sf"/>
</dbReference>
<evidence type="ECO:0000313" key="3">
    <source>
        <dbReference type="Proteomes" id="UP000594467"/>
    </source>
</evidence>
<evidence type="ECO:0000259" key="1">
    <source>
        <dbReference type="Pfam" id="PF00419"/>
    </source>
</evidence>
<evidence type="ECO:0000313" key="2">
    <source>
        <dbReference type="EMBL" id="QPL33318.1"/>
    </source>
</evidence>
<accession>A0A9Q6VQL7</accession>
<protein>
    <submittedName>
        <fullName evidence="2">Fimbrial protein</fullName>
    </submittedName>
</protein>
<dbReference type="InterPro" id="IPR008966">
    <property type="entry name" value="Adhesion_dom_sf"/>
</dbReference>
<organism evidence="2 3">
    <name type="scientific">Pseudomonas fragi</name>
    <dbReference type="NCBI Taxonomy" id="296"/>
    <lineage>
        <taxon>Bacteria</taxon>
        <taxon>Pseudomonadati</taxon>
        <taxon>Pseudomonadota</taxon>
        <taxon>Gammaproteobacteria</taxon>
        <taxon>Pseudomonadales</taxon>
        <taxon>Pseudomonadaceae</taxon>
        <taxon>Pseudomonas</taxon>
    </lineage>
</organism>
<dbReference type="PANTHER" id="PTHR33420:SF9">
    <property type="entry name" value="MINOR FIMBRIAL SUBUNIT"/>
    <property type="match status" value="1"/>
</dbReference>
<sequence length="182" mass="19067">MHIEMKTGYGYALALLVGMPLLLPGTLEAADNLSFRGVLVADACTLRPGDEAVELNLRDVSSKYLYLNARTLGMPFQLHLEGCDTTVGSSVTVTFGGNESLVLPGLLALDSGSSATGVAIGIETPADRPLPLNTASDEQVLANGNNTIALKAYIRGEPQAIANQSIAAGTFRATSTFTLHYP</sequence>
<name>A0A9Q6VQL7_PSEFR</name>
<feature type="domain" description="Fimbrial-type adhesion" evidence="1">
    <location>
        <begin position="34"/>
        <end position="181"/>
    </location>
</feature>
<dbReference type="GO" id="GO:0043709">
    <property type="term" value="P:cell adhesion involved in single-species biofilm formation"/>
    <property type="evidence" value="ECO:0007669"/>
    <property type="project" value="TreeGrafter"/>
</dbReference>
<dbReference type="Gene3D" id="2.60.40.1090">
    <property type="entry name" value="Fimbrial-type adhesion domain"/>
    <property type="match status" value="1"/>
</dbReference>
<dbReference type="EMBL" id="CP065202">
    <property type="protein sequence ID" value="QPL33318.1"/>
    <property type="molecule type" value="Genomic_DNA"/>
</dbReference>
<proteinExistence type="predicted"/>
<dbReference type="PANTHER" id="PTHR33420">
    <property type="entry name" value="FIMBRIAL SUBUNIT ELFA-RELATED"/>
    <property type="match status" value="1"/>
</dbReference>
<dbReference type="Proteomes" id="UP000594467">
    <property type="component" value="Chromosome"/>
</dbReference>
<dbReference type="GO" id="GO:0009289">
    <property type="term" value="C:pilus"/>
    <property type="evidence" value="ECO:0007669"/>
    <property type="project" value="InterPro"/>
</dbReference>
<reference evidence="2 3" key="1">
    <citation type="submission" date="2020-11" db="EMBL/GenBank/DDBJ databases">
        <title>The Complete Genome of Pseudomonas fragi A13BB.</title>
        <authorList>
            <person name="Awolope O.K."/>
            <person name="O'Driscoll N.H."/>
            <person name="Di Salvo A."/>
            <person name="Lamb A.J."/>
        </authorList>
    </citation>
    <scope>NUCLEOTIDE SEQUENCE [LARGE SCALE GENOMIC DNA]</scope>
    <source>
        <strain evidence="2 3">A13BB</strain>
    </source>
</reference>
<dbReference type="AlphaFoldDB" id="A0A9Q6VQL7"/>
<dbReference type="SUPFAM" id="SSF49401">
    <property type="entry name" value="Bacterial adhesins"/>
    <property type="match status" value="1"/>
</dbReference>
<gene>
    <name evidence="2" type="ORF">I5R27_09610</name>
</gene>